<dbReference type="Pfam" id="PF13809">
    <property type="entry name" value="Tubulin_2"/>
    <property type="match status" value="1"/>
</dbReference>
<sequence>MNDTHKKRVKDNLLTLDYLEGTGVISIHKRKLVEELFIFISSGGNGHKSLCAVRKELEWRVALQELKDKVRFLAVDAAYKELDELLEKYGFDSTEVLKLPFEGAHESINPDTISPQMKEWVDPELYEVTGGKAITMSSQSGFDSSGTAAWRQPGRVRLSQPNTIAVLTTALTNAINSLLKGKPAGMRLNIIFLGGLAGGTSGGTMVDLPFLTRQIVRNISVARYKNTGVSAYLMLPSACGSEPDPVRKEKGNRNAYAALKEIDYFMGLQSRGEVFRQQYGTFNVEISENIFDFCTLVEGVADGGVFFGDPADTARKVVANSILNMICTTEAKAGKEPFMVDSFLSNRTAISGVAVSRQSHRVFPRDANYCYNVIGYSSCVVPIDLMTVYVAKKVFDKVWEQFERCGEPDSALAERFLLEANLSPKEVKAAMRLNPMRERFNAKADEVFRVKGPYYMVNMMNEIRRVLHADGKFASYAAAKSHGLLGRNEDWARVEQLYGQLEQQVVVPMGSGLYDVYTFVIKELKRIIERNAGLLTNTEEHQALFQRSFSWSPIDLTGGEKTSKVVMDYLDDLLPQKEITRKAKSFVDLLCSKKDEWTQLDPPEGKGQAAFDAAAVIREFIQDEFKQVVDETMESFLVKLYSGNKDAKIPHLSPDEDQEGHKPLMLAAETLVDKLSTQASALLQTRTGFSLNDCGCSKYMTVPDGCRWLDKHIANYAVGHGVVDGSDSVYRSSARDEIVLYRLYVCVPAWALSWVEEAEQTYEGNPHEVGLHMEHGKNGRDWSRFPNLFNQSLFHGAVPKWDMREAALAKEAVEDLKRADELGLEVRTNPDDAGATAEYAIYLPNPGTSAGDLLAAAQLDKDKTYTMAELCAILADKQVPDSEGFPKPAMVREDLKYVNQVMTTTDIPAPADLGERLAERGLRRKMAAWTALKAAFPVVEELKALLEAHNTAAGLQEKAAQRSQTFLKSLAGGLIAYDDLRACWNMELGDEKPLSGELESRLERDCKEYYAAQAFYALSDDDYERFTDALAEQKETATDADLKAAREQREALRDYCEKLRGLKRADKELGISCAMASRDFEDKAGEELAAKIRRFYDWMIEEL</sequence>
<proteinExistence type="predicted"/>
<gene>
    <name evidence="2" type="ORF">BACCAP_01025</name>
</gene>
<dbReference type="eggNOG" id="COG0497">
    <property type="taxonomic scope" value="Bacteria"/>
</dbReference>
<keyword evidence="3" id="KW-1185">Reference proteome</keyword>
<dbReference type="Proteomes" id="UP000003639">
    <property type="component" value="Unassembled WGS sequence"/>
</dbReference>
<evidence type="ECO:0000313" key="3">
    <source>
        <dbReference type="Proteomes" id="UP000003639"/>
    </source>
</evidence>
<protein>
    <recommendedName>
        <fullName evidence="4">Tubulin like</fullName>
    </recommendedName>
</protein>
<reference evidence="2 3" key="2">
    <citation type="submission" date="2007-06" db="EMBL/GenBank/DDBJ databases">
        <title>Draft genome sequence of Pseudoflavonifractor capillosus ATCC 29799.</title>
        <authorList>
            <person name="Sudarsanam P."/>
            <person name="Ley R."/>
            <person name="Guruge J."/>
            <person name="Turnbaugh P.J."/>
            <person name="Mahowald M."/>
            <person name="Liep D."/>
            <person name="Gordon J."/>
        </authorList>
    </citation>
    <scope>NUCLEOTIDE SEQUENCE [LARGE SCALE GENOMIC DNA]</scope>
    <source>
        <strain evidence="2 3">ATCC 29799</strain>
    </source>
</reference>
<accession>A6NS46</accession>
<organism evidence="2 3">
    <name type="scientific">Pseudoflavonifractor capillosus ATCC 29799</name>
    <dbReference type="NCBI Taxonomy" id="411467"/>
    <lineage>
        <taxon>Bacteria</taxon>
        <taxon>Bacillati</taxon>
        <taxon>Bacillota</taxon>
        <taxon>Clostridia</taxon>
        <taxon>Eubacteriales</taxon>
        <taxon>Oscillospiraceae</taxon>
        <taxon>Pseudoflavonifractor</taxon>
    </lineage>
</organism>
<evidence type="ECO:0000313" key="2">
    <source>
        <dbReference type="EMBL" id="EDN01084.1"/>
    </source>
</evidence>
<evidence type="ECO:0008006" key="4">
    <source>
        <dbReference type="Google" id="ProtNLM"/>
    </source>
</evidence>
<dbReference type="AlphaFoldDB" id="A6NS46"/>
<dbReference type="OrthoDB" id="3400278at2"/>
<comment type="caution">
    <text evidence="2">The sequence shown here is derived from an EMBL/GenBank/DDBJ whole genome shotgun (WGS) entry which is preliminary data.</text>
</comment>
<keyword evidence="1" id="KW-0175">Coiled coil</keyword>
<feature type="coiled-coil region" evidence="1">
    <location>
        <begin position="1030"/>
        <end position="1065"/>
    </location>
</feature>
<reference evidence="2 3" key="1">
    <citation type="submission" date="2007-04" db="EMBL/GenBank/DDBJ databases">
        <authorList>
            <person name="Fulton L."/>
            <person name="Clifton S."/>
            <person name="Fulton B."/>
            <person name="Xu J."/>
            <person name="Minx P."/>
            <person name="Pepin K.H."/>
            <person name="Johnson M."/>
            <person name="Thiruvilangam P."/>
            <person name="Bhonagiri V."/>
            <person name="Nash W.E."/>
            <person name="Mardis E.R."/>
            <person name="Wilson R.K."/>
        </authorList>
    </citation>
    <scope>NUCLEOTIDE SEQUENCE [LARGE SCALE GENOMIC DNA]</scope>
    <source>
        <strain evidence="2 3">ATCC 29799</strain>
    </source>
</reference>
<dbReference type="InterPro" id="IPR025904">
    <property type="entry name" value="Tubulin-like"/>
</dbReference>
<dbReference type="RefSeq" id="WP_006571573.1">
    <property type="nucleotide sequence ID" value="NZ_AAXG02000007.1"/>
</dbReference>
<dbReference type="EMBL" id="AAXG02000007">
    <property type="protein sequence ID" value="EDN01084.1"/>
    <property type="molecule type" value="Genomic_DNA"/>
</dbReference>
<dbReference type="STRING" id="411467.BACCAP_01025"/>
<name>A6NS46_9FIRM</name>
<evidence type="ECO:0000256" key="1">
    <source>
        <dbReference type="SAM" id="Coils"/>
    </source>
</evidence>